<evidence type="ECO:0000256" key="1">
    <source>
        <dbReference type="RuleBase" id="RU365061"/>
    </source>
</evidence>
<dbReference type="GO" id="GO:0046872">
    <property type="term" value="F:metal ion binding"/>
    <property type="evidence" value="ECO:0007669"/>
    <property type="project" value="UniProtKB-KW"/>
</dbReference>
<dbReference type="GO" id="GO:0000781">
    <property type="term" value="C:chromosome, telomeric region"/>
    <property type="evidence" value="ECO:0007669"/>
    <property type="project" value="UniProtKB-SubCell"/>
</dbReference>
<dbReference type="InterPro" id="IPR003545">
    <property type="entry name" value="Telomerase_RT"/>
</dbReference>
<dbReference type="GO" id="GO:0007004">
    <property type="term" value="P:telomere maintenance via telomerase"/>
    <property type="evidence" value="ECO:0007669"/>
    <property type="project" value="TreeGrafter"/>
</dbReference>
<dbReference type="PANTHER" id="PTHR12066">
    <property type="entry name" value="TELOMERASE REVERSE TRANSCRIPTASE"/>
    <property type="match status" value="1"/>
</dbReference>
<organism evidence="2 3">
    <name type="scientific">Sphaeroforma arctica JP610</name>
    <dbReference type="NCBI Taxonomy" id="667725"/>
    <lineage>
        <taxon>Eukaryota</taxon>
        <taxon>Ichthyosporea</taxon>
        <taxon>Ichthyophonida</taxon>
        <taxon>Sphaeroforma</taxon>
    </lineage>
</organism>
<dbReference type="GO" id="GO:0000333">
    <property type="term" value="C:telomerase catalytic core complex"/>
    <property type="evidence" value="ECO:0007669"/>
    <property type="project" value="TreeGrafter"/>
</dbReference>
<name>A0A0L0FJC6_9EUKA</name>
<sequence length="191" mass="21650">GNFHQPSTNDCLKNLFQVLTFEKERRLDRSGGGKEGVTHGVTSSVNNLAGIYDILSPFIKRWKKTAKPRKLNHSPCYAHVLSPVYMVTVDVKAAFDTIQHDRLLAIVERLLSEDEYHVRNYVTTAMQNGKLRRLFKKGAGPGDDFLQFPESPIAYHCLWLNTSSSSHCACQFVKNLVRRGLKDTLISDQTR</sequence>
<dbReference type="AlphaFoldDB" id="A0A0L0FJC6"/>
<dbReference type="PANTHER" id="PTHR12066:SF0">
    <property type="entry name" value="TELOMERASE REVERSE TRANSCRIPTASE"/>
    <property type="match status" value="1"/>
</dbReference>
<comment type="similarity">
    <text evidence="1">Belongs to the reverse transcriptase family. Telomerase subfamily.</text>
</comment>
<dbReference type="RefSeq" id="XP_014150772.1">
    <property type="nucleotide sequence ID" value="XM_014295297.1"/>
</dbReference>
<evidence type="ECO:0000313" key="3">
    <source>
        <dbReference type="Proteomes" id="UP000054560"/>
    </source>
</evidence>
<accession>A0A0L0FJC6</accession>
<dbReference type="GO" id="GO:0003720">
    <property type="term" value="F:telomerase activity"/>
    <property type="evidence" value="ECO:0007669"/>
    <property type="project" value="InterPro"/>
</dbReference>
<keyword evidence="1" id="KW-0479">Metal-binding</keyword>
<keyword evidence="1" id="KW-0695">RNA-directed DNA polymerase</keyword>
<dbReference type="EMBL" id="KQ242933">
    <property type="protein sequence ID" value="KNC76870.1"/>
    <property type="molecule type" value="Genomic_DNA"/>
</dbReference>
<keyword evidence="3" id="KW-1185">Reference proteome</keyword>
<dbReference type="STRING" id="667725.A0A0L0FJC6"/>
<comment type="subcellular location">
    <subcellularLocation>
        <location evidence="1">Nucleus</location>
    </subcellularLocation>
    <subcellularLocation>
        <location evidence="1">Chromosome</location>
        <location evidence="1">Telomere</location>
    </subcellularLocation>
</comment>
<evidence type="ECO:0000313" key="2">
    <source>
        <dbReference type="EMBL" id="KNC76870.1"/>
    </source>
</evidence>
<dbReference type="GO" id="GO:0042162">
    <property type="term" value="F:telomeric DNA binding"/>
    <property type="evidence" value="ECO:0007669"/>
    <property type="project" value="TreeGrafter"/>
</dbReference>
<keyword evidence="1" id="KW-0808">Transferase</keyword>
<protein>
    <recommendedName>
        <fullName evidence="1">Telomerase reverse transcriptase</fullName>
        <ecNumber evidence="1">2.7.7.49</ecNumber>
    </recommendedName>
    <alternativeName>
        <fullName evidence="1">Telomerase catalytic subunit</fullName>
    </alternativeName>
</protein>
<keyword evidence="1" id="KW-0539">Nucleus</keyword>
<dbReference type="GeneID" id="25911155"/>
<proteinExistence type="inferred from homology"/>
<gene>
    <name evidence="2" type="ORF">SARC_10651</name>
</gene>
<keyword evidence="1" id="KW-0548">Nucleotidyltransferase</keyword>
<comment type="function">
    <text evidence="1">Telomerase is a ribonucleoprotein enzyme essential for the replication of chromosome termini in most eukaryotes. It elongates telomeres. It is a reverse transcriptase that adds simple sequence repeats to chromosome ends by copying a template sequence within the RNA component of the enzyme.</text>
</comment>
<comment type="catalytic activity">
    <reaction evidence="1">
        <text>DNA(n) + a 2'-deoxyribonucleoside 5'-triphosphate = DNA(n+1) + diphosphate</text>
        <dbReference type="Rhea" id="RHEA:22508"/>
        <dbReference type="Rhea" id="RHEA-COMP:17339"/>
        <dbReference type="Rhea" id="RHEA-COMP:17340"/>
        <dbReference type="ChEBI" id="CHEBI:33019"/>
        <dbReference type="ChEBI" id="CHEBI:61560"/>
        <dbReference type="ChEBI" id="CHEBI:173112"/>
        <dbReference type="EC" id="2.7.7.49"/>
    </reaction>
</comment>
<dbReference type="OrthoDB" id="289721at2759"/>
<keyword evidence="1" id="KW-0779">Telomere</keyword>
<reference evidence="2 3" key="1">
    <citation type="submission" date="2011-02" db="EMBL/GenBank/DDBJ databases">
        <title>The Genome Sequence of Sphaeroforma arctica JP610.</title>
        <authorList>
            <consortium name="The Broad Institute Genome Sequencing Platform"/>
            <person name="Russ C."/>
            <person name="Cuomo C."/>
            <person name="Young S.K."/>
            <person name="Zeng Q."/>
            <person name="Gargeya S."/>
            <person name="Alvarado L."/>
            <person name="Berlin A."/>
            <person name="Chapman S.B."/>
            <person name="Chen Z."/>
            <person name="Freedman E."/>
            <person name="Gellesch M."/>
            <person name="Goldberg J."/>
            <person name="Griggs A."/>
            <person name="Gujja S."/>
            <person name="Heilman E."/>
            <person name="Heiman D."/>
            <person name="Howarth C."/>
            <person name="Mehta T."/>
            <person name="Neiman D."/>
            <person name="Pearson M."/>
            <person name="Roberts A."/>
            <person name="Saif S."/>
            <person name="Shea T."/>
            <person name="Shenoy N."/>
            <person name="Sisk P."/>
            <person name="Stolte C."/>
            <person name="Sykes S."/>
            <person name="White J."/>
            <person name="Yandava C."/>
            <person name="Burger G."/>
            <person name="Gray M.W."/>
            <person name="Holland P.W.H."/>
            <person name="King N."/>
            <person name="Lang F.B.F."/>
            <person name="Roger A.J."/>
            <person name="Ruiz-Trillo I."/>
            <person name="Haas B."/>
            <person name="Nusbaum C."/>
            <person name="Birren B."/>
        </authorList>
    </citation>
    <scope>NUCLEOTIDE SEQUENCE [LARGE SCALE GENOMIC DNA]</scope>
    <source>
        <strain evidence="2 3">JP610</strain>
    </source>
</reference>
<keyword evidence="1" id="KW-0460">Magnesium</keyword>
<keyword evidence="1" id="KW-0158">Chromosome</keyword>
<dbReference type="Proteomes" id="UP000054560">
    <property type="component" value="Unassembled WGS sequence"/>
</dbReference>
<dbReference type="EC" id="2.7.7.49" evidence="1"/>
<dbReference type="GO" id="GO:0070034">
    <property type="term" value="F:telomerase RNA binding"/>
    <property type="evidence" value="ECO:0007669"/>
    <property type="project" value="TreeGrafter"/>
</dbReference>
<feature type="non-terminal residue" evidence="2">
    <location>
        <position position="1"/>
    </location>
</feature>